<accession>A0A2N4UB69</accession>
<dbReference type="Proteomes" id="UP000234328">
    <property type="component" value="Unassembled WGS sequence"/>
</dbReference>
<reference evidence="1 2" key="1">
    <citation type="submission" date="2017-10" db="EMBL/GenBank/DDBJ databases">
        <title>Two draft genome sequences of Pusillimonas sp. strains isolated from a nitrate- and radionuclide-contaminated groundwater in Russia.</title>
        <authorList>
            <person name="Grouzdev D.S."/>
            <person name="Tourova T.P."/>
            <person name="Goeva M.A."/>
            <person name="Babich T.L."/>
            <person name="Sokolova D.S."/>
            <person name="Abdullin R."/>
            <person name="Poltaraus A.B."/>
            <person name="Toshchakov S.V."/>
            <person name="Nazina T.N."/>
        </authorList>
    </citation>
    <scope>NUCLEOTIDE SEQUENCE [LARGE SCALE GENOMIC DNA]</scope>
    <source>
        <strain evidence="1 2">JR1/69-2-13</strain>
    </source>
</reference>
<sequence>MAPNTAKFGLATARDLFGKLEHDRDLLLRQRPENTEEQRLEEYEAFNFFVTAWHLHHDWLGNNAIEKPNHSLRKIADAHSHLKEVRHAIRGIANGSKHFSPREKLKVSVGPREISSYYSYFFGPQYAIDTKSFHFLMYELVVIVMEYFDWIFDDESPSSVPVALLEKLEKAKELRIARENHRNNSF</sequence>
<comment type="caution">
    <text evidence="1">The sequence shown here is derived from an EMBL/GenBank/DDBJ whole genome shotgun (WGS) entry which is preliminary data.</text>
</comment>
<evidence type="ECO:0000313" key="2">
    <source>
        <dbReference type="Proteomes" id="UP000234328"/>
    </source>
</evidence>
<proteinExistence type="predicted"/>
<gene>
    <name evidence="1" type="ORF">CR155_18545</name>
</gene>
<organism evidence="1 2">
    <name type="scientific">Pollutimonas nitritireducens</name>
    <dbReference type="NCBI Taxonomy" id="2045209"/>
    <lineage>
        <taxon>Bacteria</taxon>
        <taxon>Pseudomonadati</taxon>
        <taxon>Pseudomonadota</taxon>
        <taxon>Betaproteobacteria</taxon>
        <taxon>Burkholderiales</taxon>
        <taxon>Alcaligenaceae</taxon>
        <taxon>Pollutimonas</taxon>
    </lineage>
</organism>
<evidence type="ECO:0000313" key="1">
    <source>
        <dbReference type="EMBL" id="PLC52257.1"/>
    </source>
</evidence>
<protein>
    <submittedName>
        <fullName evidence="1">Uncharacterized protein</fullName>
    </submittedName>
</protein>
<dbReference type="OrthoDB" id="7064339at2"/>
<dbReference type="EMBL" id="PDNV01000014">
    <property type="protein sequence ID" value="PLC52257.1"/>
    <property type="molecule type" value="Genomic_DNA"/>
</dbReference>
<dbReference type="RefSeq" id="WP_102071529.1">
    <property type="nucleotide sequence ID" value="NZ_PDNV01000014.1"/>
</dbReference>
<name>A0A2N4UB69_9BURK</name>
<dbReference type="AlphaFoldDB" id="A0A2N4UB69"/>
<keyword evidence="2" id="KW-1185">Reference proteome</keyword>